<protein>
    <submittedName>
        <fullName evidence="1">Uncharacterized protein</fullName>
    </submittedName>
</protein>
<name>A0AAV6UPP9_9ARAC</name>
<keyword evidence="2" id="KW-1185">Reference proteome</keyword>
<organism evidence="1 2">
    <name type="scientific">Oedothorax gibbosus</name>
    <dbReference type="NCBI Taxonomy" id="931172"/>
    <lineage>
        <taxon>Eukaryota</taxon>
        <taxon>Metazoa</taxon>
        <taxon>Ecdysozoa</taxon>
        <taxon>Arthropoda</taxon>
        <taxon>Chelicerata</taxon>
        <taxon>Arachnida</taxon>
        <taxon>Araneae</taxon>
        <taxon>Araneomorphae</taxon>
        <taxon>Entelegynae</taxon>
        <taxon>Araneoidea</taxon>
        <taxon>Linyphiidae</taxon>
        <taxon>Erigoninae</taxon>
        <taxon>Oedothorax</taxon>
    </lineage>
</organism>
<dbReference type="EMBL" id="JAFNEN010000307">
    <property type="protein sequence ID" value="KAG8186267.1"/>
    <property type="molecule type" value="Genomic_DNA"/>
</dbReference>
<proteinExistence type="predicted"/>
<evidence type="ECO:0000313" key="1">
    <source>
        <dbReference type="EMBL" id="KAG8186267.1"/>
    </source>
</evidence>
<dbReference type="Proteomes" id="UP000827092">
    <property type="component" value="Unassembled WGS sequence"/>
</dbReference>
<gene>
    <name evidence="1" type="ORF">JTE90_004614</name>
</gene>
<reference evidence="1 2" key="1">
    <citation type="journal article" date="2022" name="Nat. Ecol. Evol.">
        <title>A masculinizing supergene underlies an exaggerated male reproductive morph in a spider.</title>
        <authorList>
            <person name="Hendrickx F."/>
            <person name="De Corte Z."/>
            <person name="Sonet G."/>
            <person name="Van Belleghem S.M."/>
            <person name="Kostlbacher S."/>
            <person name="Vangestel C."/>
        </authorList>
    </citation>
    <scope>NUCLEOTIDE SEQUENCE [LARGE SCALE GENOMIC DNA]</scope>
    <source>
        <strain evidence="1">W744_W776</strain>
    </source>
</reference>
<sequence length="129" mass="14601">MALVNACFKVIVTTHFMLLEWVFSASNMQLMLSLPASLNPSNLKSSLVPPDFANISTKLEYFTVIIVSPTVSTSRPSPTQGVLISLRKDGGRHPTPRPNDDYNSHCHHKILLCDRNRNRIWTRPYQSIH</sequence>
<dbReference type="AlphaFoldDB" id="A0AAV6UPP9"/>
<comment type="caution">
    <text evidence="1">The sequence shown here is derived from an EMBL/GenBank/DDBJ whole genome shotgun (WGS) entry which is preliminary data.</text>
</comment>
<accession>A0AAV6UPP9</accession>
<evidence type="ECO:0000313" key="2">
    <source>
        <dbReference type="Proteomes" id="UP000827092"/>
    </source>
</evidence>